<protein>
    <submittedName>
        <fullName evidence="3">Alpha/beta hydrolase</fullName>
    </submittedName>
</protein>
<gene>
    <name evidence="3" type="ORF">ABRQ22_18875</name>
</gene>
<dbReference type="PANTHER" id="PTHR43194">
    <property type="entry name" value="HYDROLASE ALPHA/BETA FOLD FAMILY"/>
    <property type="match status" value="1"/>
</dbReference>
<dbReference type="GO" id="GO:0016787">
    <property type="term" value="F:hydrolase activity"/>
    <property type="evidence" value="ECO:0007669"/>
    <property type="project" value="UniProtKB-KW"/>
</dbReference>
<dbReference type="InterPro" id="IPR000073">
    <property type="entry name" value="AB_hydrolase_1"/>
</dbReference>
<dbReference type="PANTHER" id="PTHR43194:SF5">
    <property type="entry name" value="PIMELOYL-[ACYL-CARRIER PROTEIN] METHYL ESTER ESTERASE"/>
    <property type="match status" value="1"/>
</dbReference>
<keyword evidence="3" id="KW-0378">Hydrolase</keyword>
<dbReference type="InterPro" id="IPR029058">
    <property type="entry name" value="AB_hydrolase_fold"/>
</dbReference>
<reference evidence="3" key="1">
    <citation type="submission" date="2024-06" db="EMBL/GenBank/DDBJ databases">
        <title>Complete genome sequence of the cellulolytic actinobacterium, Cellulosimicrobium ES-005.</title>
        <authorList>
            <person name="Matthews C.T."/>
            <person name="Underwood K.D."/>
            <person name="Ghanchi K.M."/>
            <person name="Fields S.D."/>
            <person name="Gardner S.G."/>
        </authorList>
    </citation>
    <scope>NUCLEOTIDE SEQUENCE</scope>
    <source>
        <strain evidence="3">ES-005</strain>
    </source>
</reference>
<dbReference type="Pfam" id="PF12697">
    <property type="entry name" value="Abhydrolase_6"/>
    <property type="match status" value="1"/>
</dbReference>
<name>A0AAU8FZG3_9MICO</name>
<feature type="region of interest" description="Disordered" evidence="1">
    <location>
        <begin position="249"/>
        <end position="271"/>
    </location>
</feature>
<feature type="domain" description="AB hydrolase-1" evidence="2">
    <location>
        <begin position="14"/>
        <end position="238"/>
    </location>
</feature>
<evidence type="ECO:0000313" key="3">
    <source>
        <dbReference type="EMBL" id="XCH29608.1"/>
    </source>
</evidence>
<sequence>MTSVDSSLAAWPPVVLVHGSRTSRSMWRDQLAALRRAGVDALAVDLPGHGARRGEAFTLDGAVEVVASGIDELGGRALVVGLSLGGYVAIEARARHPERVVGLVAAACSTPPATRLRGGWLLVARGIERLPDGGAGLNQALVDRALTPQAAADLAAGGFALDVMSAILREVEAVDPVSALAAADSPVWVVNGRWDHFRFGERGFVEAARRGGAPARLVVIPGARHLVSLDAPVAFNRALLDAHRAVAAGRPAPGADGAPPAGVAPRRAVER</sequence>
<dbReference type="RefSeq" id="WP_353707803.1">
    <property type="nucleotide sequence ID" value="NZ_CP159290.1"/>
</dbReference>
<dbReference type="SUPFAM" id="SSF53474">
    <property type="entry name" value="alpha/beta-Hydrolases"/>
    <property type="match status" value="1"/>
</dbReference>
<evidence type="ECO:0000256" key="1">
    <source>
        <dbReference type="SAM" id="MobiDB-lite"/>
    </source>
</evidence>
<dbReference type="InterPro" id="IPR050228">
    <property type="entry name" value="Carboxylesterase_BioH"/>
</dbReference>
<dbReference type="Gene3D" id="3.40.50.1820">
    <property type="entry name" value="alpha/beta hydrolase"/>
    <property type="match status" value="1"/>
</dbReference>
<dbReference type="EMBL" id="CP159290">
    <property type="protein sequence ID" value="XCH29608.1"/>
    <property type="molecule type" value="Genomic_DNA"/>
</dbReference>
<accession>A0AAU8FZG3</accession>
<dbReference type="AlphaFoldDB" id="A0AAU8FZG3"/>
<organism evidence="3">
    <name type="scientific">Cellulosimicrobium sp. ES-005</name>
    <dbReference type="NCBI Taxonomy" id="3163031"/>
    <lineage>
        <taxon>Bacteria</taxon>
        <taxon>Bacillati</taxon>
        <taxon>Actinomycetota</taxon>
        <taxon>Actinomycetes</taxon>
        <taxon>Micrococcales</taxon>
        <taxon>Promicromonosporaceae</taxon>
        <taxon>Cellulosimicrobium</taxon>
    </lineage>
</organism>
<proteinExistence type="predicted"/>
<evidence type="ECO:0000259" key="2">
    <source>
        <dbReference type="Pfam" id="PF12697"/>
    </source>
</evidence>